<evidence type="ECO:0000313" key="4">
    <source>
        <dbReference type="Proteomes" id="UP000836841"/>
    </source>
</evidence>
<feature type="signal peptide" evidence="1">
    <location>
        <begin position="1"/>
        <end position="20"/>
    </location>
</feature>
<dbReference type="InterPro" id="IPR004314">
    <property type="entry name" value="Neprosin"/>
</dbReference>
<dbReference type="Gene3D" id="3.90.1320.10">
    <property type="entry name" value="Outer-capsid protein sigma 3, large lobe"/>
    <property type="match status" value="1"/>
</dbReference>
<feature type="domain" description="Neprosin PEP catalytic" evidence="2">
    <location>
        <begin position="107"/>
        <end position="355"/>
    </location>
</feature>
<dbReference type="InterPro" id="IPR053168">
    <property type="entry name" value="Glutamic_endopeptidase"/>
</dbReference>
<gene>
    <name evidence="3" type="ORF">TAV2_LOCUS6030</name>
</gene>
<organism evidence="3 4">
    <name type="scientific">Thlaspi arvense</name>
    <name type="common">Field penny-cress</name>
    <dbReference type="NCBI Taxonomy" id="13288"/>
    <lineage>
        <taxon>Eukaryota</taxon>
        <taxon>Viridiplantae</taxon>
        <taxon>Streptophyta</taxon>
        <taxon>Embryophyta</taxon>
        <taxon>Tracheophyta</taxon>
        <taxon>Spermatophyta</taxon>
        <taxon>Magnoliopsida</taxon>
        <taxon>eudicotyledons</taxon>
        <taxon>Gunneridae</taxon>
        <taxon>Pentapetalae</taxon>
        <taxon>rosids</taxon>
        <taxon>malvids</taxon>
        <taxon>Brassicales</taxon>
        <taxon>Brassicaceae</taxon>
        <taxon>Thlaspideae</taxon>
        <taxon>Thlaspi</taxon>
    </lineage>
</organism>
<dbReference type="EMBL" id="OU466858">
    <property type="protein sequence ID" value="CAH2046227.1"/>
    <property type="molecule type" value="Genomic_DNA"/>
</dbReference>
<proteinExistence type="predicted"/>
<dbReference type="PANTHER" id="PTHR31589:SF248">
    <property type="entry name" value="CARBOXYL-TERMINAL PROTEINASE-LIKE PROTEIN (DUF239)-RELATED"/>
    <property type="match status" value="1"/>
</dbReference>
<dbReference type="Proteomes" id="UP000836841">
    <property type="component" value="Chromosome 2"/>
</dbReference>
<dbReference type="PROSITE" id="PS52045">
    <property type="entry name" value="NEPROSIN_PEP_CD"/>
    <property type="match status" value="1"/>
</dbReference>
<dbReference type="Pfam" id="PF14365">
    <property type="entry name" value="Neprosin_AP"/>
    <property type="match status" value="1"/>
</dbReference>
<evidence type="ECO:0000256" key="1">
    <source>
        <dbReference type="SAM" id="SignalP"/>
    </source>
</evidence>
<keyword evidence="1" id="KW-0732">Signal</keyword>
<reference evidence="3 4" key="1">
    <citation type="submission" date="2022-03" db="EMBL/GenBank/DDBJ databases">
        <authorList>
            <person name="Nunn A."/>
            <person name="Chopra R."/>
            <person name="Nunn A."/>
            <person name="Contreras Garrido A."/>
        </authorList>
    </citation>
    <scope>NUCLEOTIDE SEQUENCE [LARGE SCALE GENOMIC DNA]</scope>
</reference>
<keyword evidence="4" id="KW-1185">Reference proteome</keyword>
<sequence>MASLWLTLFSLGLICLGCIAEPTLVQEPEFECVPMYEQPALQLPLMKNHQIQMKPSRELLSVLSTSNNDTTTKIILKGSKGCSKGQVPVHKPKTNVTDNLIYPQQLTKDYNQHYAIIKTFGDTITKWSGAQALFNIIKPPVAKNQYSRVWIWLNYNVMSSIQFGVAVDTILYRDNRPRLTTYWMSDKQQNGCYNALCPGGYVQVHKSIYPGMIFDKVSVPGGIQHTFHLSVAEDPVTKNWVLTTGTIMIGYWPRQAYMAKGAGEVYFGGFAGTASPRVLSPPMGTGDFPTKDLTRSCFMKQLKYVIPGYTLEDINSNEMEYYVNNQKCYGVMFLKYVDYDSRETLTFGGPGGYCPIR</sequence>
<name>A0AAU9RLP6_THLAR</name>
<protein>
    <recommendedName>
        <fullName evidence="2">Neprosin PEP catalytic domain-containing protein</fullName>
    </recommendedName>
</protein>
<dbReference type="PANTHER" id="PTHR31589">
    <property type="entry name" value="PROTEIN, PUTATIVE (DUF239)-RELATED-RELATED"/>
    <property type="match status" value="1"/>
</dbReference>
<accession>A0AAU9RLP6</accession>
<dbReference type="InterPro" id="IPR025521">
    <property type="entry name" value="Neprosin_propep"/>
</dbReference>
<evidence type="ECO:0000313" key="3">
    <source>
        <dbReference type="EMBL" id="CAH2046227.1"/>
    </source>
</evidence>
<dbReference type="Pfam" id="PF03080">
    <property type="entry name" value="Neprosin"/>
    <property type="match status" value="1"/>
</dbReference>
<dbReference type="AlphaFoldDB" id="A0AAU9RLP6"/>
<evidence type="ECO:0000259" key="2">
    <source>
        <dbReference type="PROSITE" id="PS52045"/>
    </source>
</evidence>
<feature type="chain" id="PRO_5043684241" description="Neprosin PEP catalytic domain-containing protein" evidence="1">
    <location>
        <begin position="21"/>
        <end position="357"/>
    </location>
</feature>